<dbReference type="Pfam" id="PF04712">
    <property type="entry name" value="Radial_spoke"/>
    <property type="match status" value="3"/>
</dbReference>
<evidence type="ECO:0000256" key="1">
    <source>
        <dbReference type="ARBA" id="ARBA00004430"/>
    </source>
</evidence>
<reference evidence="7 8" key="1">
    <citation type="journal article" date="2020" name="bioRxiv">
        <title>Metabolic contributions of an alphaproteobacterial endosymbiont in the apicomplexan Cardiosporidium cionae.</title>
        <authorList>
            <person name="Hunter E.S."/>
            <person name="Paight C.J."/>
            <person name="Lane C.E."/>
        </authorList>
    </citation>
    <scope>NUCLEOTIDE SEQUENCE [LARGE SCALE GENOMIC DNA]</scope>
    <source>
        <strain evidence="7">ESH_2018</strain>
    </source>
</reference>
<protein>
    <submittedName>
        <fullName evidence="7">Radial spokehead family protein</fullName>
    </submittedName>
</protein>
<dbReference type="PANTHER" id="PTHR13159">
    <property type="entry name" value="RADIAL SPOKEHEAD-RELATED"/>
    <property type="match status" value="1"/>
</dbReference>
<keyword evidence="5" id="KW-0966">Cell projection</keyword>
<keyword evidence="4" id="KW-0206">Cytoskeleton</keyword>
<evidence type="ECO:0000256" key="2">
    <source>
        <dbReference type="ARBA" id="ARBA00022490"/>
    </source>
</evidence>
<proteinExistence type="predicted"/>
<evidence type="ECO:0000313" key="7">
    <source>
        <dbReference type="EMBL" id="KAF8819183.1"/>
    </source>
</evidence>
<feature type="compositionally biased region" description="Basic and acidic residues" evidence="6">
    <location>
        <begin position="426"/>
        <end position="441"/>
    </location>
</feature>
<organism evidence="7 8">
    <name type="scientific">Cardiosporidium cionae</name>
    <dbReference type="NCBI Taxonomy" id="476202"/>
    <lineage>
        <taxon>Eukaryota</taxon>
        <taxon>Sar</taxon>
        <taxon>Alveolata</taxon>
        <taxon>Apicomplexa</taxon>
        <taxon>Aconoidasida</taxon>
        <taxon>Nephromycida</taxon>
        <taxon>Cardiosporidium</taxon>
    </lineage>
</organism>
<comment type="caution">
    <text evidence="7">The sequence shown here is derived from an EMBL/GenBank/DDBJ whole genome shotgun (WGS) entry which is preliminary data.</text>
</comment>
<dbReference type="CDD" id="cd22963">
    <property type="entry name" value="DD_CrRSP4-like"/>
    <property type="match status" value="1"/>
</dbReference>
<sequence length="447" mass="50317">MSSEDIDFEKAKSYLQQSSDGKNNLYDHLVRLLSQIFLETPENPFKCFEALSHRLKEFSSSKVGTINAGKDITPYQEASPREITNWFASLSDLITKQEQAVTCESISHPFWQQNSLLEHAGIAIKDDDASLVTEALHNLANSVPSCTHLRLWGIISGIENDYYIAEGKQGVGKTNVESEGENEPKRNFSDRVLNKFSYWVIDSLSLPRWIMLPDLTITQALAACKIKKLLTGHLDRPIYSYPQFPGTEKNLLRAIITLISIDTIVCPAGWWSAGFEDESITDLAADLEDYQHIQNWTYVRDPIRPSVEIDGIGTESESSVEIRYGGSVASSDSLSTDRNLRLLSSSNIPCWAIRLAGDRSKYGKERKCNVAIILRNLKWQGAVCVYQDAQLINFYRGFGIKLDSSSHFPVAPPPVQDEVADLDEQPEPHPQEDNFDDDRPYFSETID</sequence>
<name>A0ABQ7J5E8_9APIC</name>
<feature type="region of interest" description="Disordered" evidence="6">
    <location>
        <begin position="410"/>
        <end position="447"/>
    </location>
</feature>
<evidence type="ECO:0000256" key="6">
    <source>
        <dbReference type="SAM" id="MobiDB-lite"/>
    </source>
</evidence>
<evidence type="ECO:0000256" key="5">
    <source>
        <dbReference type="ARBA" id="ARBA00023273"/>
    </source>
</evidence>
<evidence type="ECO:0000256" key="4">
    <source>
        <dbReference type="ARBA" id="ARBA00023212"/>
    </source>
</evidence>
<dbReference type="Proteomes" id="UP000823046">
    <property type="component" value="Unassembled WGS sequence"/>
</dbReference>
<keyword evidence="8" id="KW-1185">Reference proteome</keyword>
<dbReference type="PANTHER" id="PTHR13159:SF0">
    <property type="entry name" value="RADIAL SPOKE HEAD 6 HOMOLOG A"/>
    <property type="match status" value="1"/>
</dbReference>
<evidence type="ECO:0000256" key="3">
    <source>
        <dbReference type="ARBA" id="ARBA00023069"/>
    </source>
</evidence>
<keyword evidence="3" id="KW-0969">Cilium</keyword>
<comment type="subcellular location">
    <subcellularLocation>
        <location evidence="1">Cytoplasm</location>
        <location evidence="1">Cytoskeleton</location>
        <location evidence="1">Cilium axoneme</location>
    </subcellularLocation>
</comment>
<dbReference type="InterPro" id="IPR006802">
    <property type="entry name" value="Radial_spoke"/>
</dbReference>
<gene>
    <name evidence="7" type="ORF">IE077_001504</name>
</gene>
<dbReference type="EMBL" id="JADAQX010000908">
    <property type="protein sequence ID" value="KAF8819183.1"/>
    <property type="molecule type" value="Genomic_DNA"/>
</dbReference>
<evidence type="ECO:0000313" key="8">
    <source>
        <dbReference type="Proteomes" id="UP000823046"/>
    </source>
</evidence>
<keyword evidence="2" id="KW-0963">Cytoplasm</keyword>
<accession>A0ABQ7J5E8</accession>